<proteinExistence type="predicted"/>
<protein>
    <submittedName>
        <fullName evidence="1">Uncharacterized protein</fullName>
    </submittedName>
</protein>
<dbReference type="AlphaFoldDB" id="A0A9X9LFP7"/>
<comment type="caution">
    <text evidence="1">The sequence shown here is derived from an EMBL/GenBank/DDBJ whole genome shotgun (WGS) entry which is preliminary data.</text>
</comment>
<name>A0A9X9LFP7_GULGU</name>
<accession>A0A9X9LFP7</accession>
<keyword evidence="2" id="KW-1185">Reference proteome</keyword>
<reference evidence="1 2" key="1">
    <citation type="submission" date="2018-10" db="EMBL/GenBank/DDBJ databases">
        <authorList>
            <person name="Ekblom R."/>
            <person name="Jareborg N."/>
        </authorList>
    </citation>
    <scope>NUCLEOTIDE SEQUENCE [LARGE SCALE GENOMIC DNA]</scope>
    <source>
        <tissue evidence="1">Muscle</tissue>
    </source>
</reference>
<evidence type="ECO:0000313" key="2">
    <source>
        <dbReference type="Proteomes" id="UP000269945"/>
    </source>
</evidence>
<gene>
    <name evidence="1" type="ORF">BN2614_LOCUS7</name>
</gene>
<sequence>MASTTTSCGYLSTVASLQRATTSSWGTMSTGASSLWRPSACCWPIRSSTPRTSSCSVGTTSVPASTASTVSMMSARDATTLNCGKPLPTASTACPSLPSWMRRSSAATEACPQTCSPWNRFGVSCGPQTCLTRACCVTCCGRILTRTCRAGARMTVVSPLRLGPRWWPSSCTSTTWISSAGHTRWWKTAMSSLPSGSW</sequence>
<evidence type="ECO:0000313" key="1">
    <source>
        <dbReference type="EMBL" id="VCW67091.1"/>
    </source>
</evidence>
<dbReference type="EMBL" id="CYRY02002405">
    <property type="protein sequence ID" value="VCW67091.1"/>
    <property type="molecule type" value="Genomic_DNA"/>
</dbReference>
<organism evidence="1 2">
    <name type="scientific">Gulo gulo</name>
    <name type="common">Wolverine</name>
    <name type="synonym">Gluton</name>
    <dbReference type="NCBI Taxonomy" id="48420"/>
    <lineage>
        <taxon>Eukaryota</taxon>
        <taxon>Metazoa</taxon>
        <taxon>Chordata</taxon>
        <taxon>Craniata</taxon>
        <taxon>Vertebrata</taxon>
        <taxon>Euteleostomi</taxon>
        <taxon>Mammalia</taxon>
        <taxon>Eutheria</taxon>
        <taxon>Laurasiatheria</taxon>
        <taxon>Carnivora</taxon>
        <taxon>Caniformia</taxon>
        <taxon>Musteloidea</taxon>
        <taxon>Mustelidae</taxon>
        <taxon>Guloninae</taxon>
        <taxon>Gulo</taxon>
    </lineage>
</organism>
<dbReference type="Proteomes" id="UP000269945">
    <property type="component" value="Unassembled WGS sequence"/>
</dbReference>